<evidence type="ECO:0000313" key="18">
    <source>
        <dbReference type="Proteomes" id="UP000249185"/>
    </source>
</evidence>
<evidence type="ECO:0000256" key="4">
    <source>
        <dbReference type="ARBA" id="ARBA00023002"/>
    </source>
</evidence>
<keyword evidence="4 13" id="KW-0560">Oxidoreductase</keyword>
<protein>
    <recommendedName>
        <fullName evidence="12 13">Catalase-peroxidase</fullName>
        <shortName evidence="13">CP</shortName>
        <ecNumber evidence="11 13">1.11.1.21</ecNumber>
    </recommendedName>
    <alternativeName>
        <fullName evidence="13">Peroxidase/catalase</fullName>
    </alternativeName>
</protein>
<evidence type="ECO:0000259" key="16">
    <source>
        <dbReference type="PROSITE" id="PS50873"/>
    </source>
</evidence>
<dbReference type="FunFam" id="1.10.520.10:FF:000002">
    <property type="entry name" value="Catalase-peroxidase"/>
    <property type="match status" value="1"/>
</dbReference>
<keyword evidence="2 13" id="KW-0349">Heme</keyword>
<dbReference type="GO" id="GO:0046872">
    <property type="term" value="F:metal ion binding"/>
    <property type="evidence" value="ECO:0007669"/>
    <property type="project" value="UniProtKB-KW"/>
</dbReference>
<dbReference type="FunFam" id="1.10.420.10:FF:000002">
    <property type="entry name" value="Catalase-peroxidase"/>
    <property type="match status" value="1"/>
</dbReference>
<dbReference type="FunFam" id="1.10.420.10:FF:000004">
    <property type="entry name" value="Catalase-peroxidase"/>
    <property type="match status" value="1"/>
</dbReference>
<organism evidence="17 18">
    <name type="scientific">Rhodovulum sulfidophilum</name>
    <name type="common">Rhodobacter sulfidophilus</name>
    <dbReference type="NCBI Taxonomy" id="35806"/>
    <lineage>
        <taxon>Bacteria</taxon>
        <taxon>Pseudomonadati</taxon>
        <taxon>Pseudomonadota</taxon>
        <taxon>Alphaproteobacteria</taxon>
        <taxon>Rhodobacterales</taxon>
        <taxon>Paracoccaceae</taxon>
        <taxon>Rhodovulum</taxon>
    </lineage>
</organism>
<dbReference type="GO" id="GO:0020037">
    <property type="term" value="F:heme binding"/>
    <property type="evidence" value="ECO:0007669"/>
    <property type="project" value="InterPro"/>
</dbReference>
<dbReference type="Pfam" id="PF00141">
    <property type="entry name" value="peroxidase"/>
    <property type="match status" value="2"/>
</dbReference>
<comment type="function">
    <text evidence="9">Bifunctional enzyme with both catalase and broad-spectrum peroxidase activity. Important for stationary phase survival.</text>
</comment>
<dbReference type="PANTHER" id="PTHR30555">
    <property type="entry name" value="HYDROPEROXIDASE I, BIFUNCTIONAL CATALASE-PEROXIDASE"/>
    <property type="match status" value="1"/>
</dbReference>
<feature type="region of interest" description="Disordered" evidence="15">
    <location>
        <begin position="355"/>
        <end position="375"/>
    </location>
</feature>
<dbReference type="CDD" id="cd00649">
    <property type="entry name" value="catalase_peroxidase_1"/>
    <property type="match status" value="1"/>
</dbReference>
<dbReference type="InterPro" id="IPR000763">
    <property type="entry name" value="Catalase_peroxidase"/>
</dbReference>
<evidence type="ECO:0000256" key="1">
    <source>
        <dbReference type="ARBA" id="ARBA00022559"/>
    </source>
</evidence>
<proteinExistence type="inferred from homology"/>
<keyword evidence="6 13" id="KW-0376">Hydrogen peroxide</keyword>
<evidence type="ECO:0000256" key="14">
    <source>
        <dbReference type="RuleBase" id="RU003451"/>
    </source>
</evidence>
<dbReference type="InterPro" id="IPR002016">
    <property type="entry name" value="Haem_peroxidase"/>
</dbReference>
<dbReference type="NCBIfam" id="NF011635">
    <property type="entry name" value="PRK15061.1"/>
    <property type="match status" value="1"/>
</dbReference>
<comment type="PTM">
    <text evidence="13">Formation of the three residue Trp-Tyr-Met cross-link is important for the catalase, but not the peroxidase activity of the enzyme.</text>
</comment>
<feature type="domain" description="Plant heme peroxidase family profile" evidence="16">
    <location>
        <begin position="489"/>
        <end position="745"/>
    </location>
</feature>
<evidence type="ECO:0000256" key="5">
    <source>
        <dbReference type="ARBA" id="ARBA00023004"/>
    </source>
</evidence>
<keyword evidence="3 13" id="KW-0479">Metal-binding</keyword>
<evidence type="ECO:0000256" key="8">
    <source>
        <dbReference type="ARBA" id="ARBA00051651"/>
    </source>
</evidence>
<comment type="caution">
    <text evidence="13">Lacks conserved residue(s) required for the propagation of feature annotation.</text>
</comment>
<dbReference type="PROSITE" id="PS50873">
    <property type="entry name" value="PEROXIDASE_4"/>
    <property type="match status" value="2"/>
</dbReference>
<evidence type="ECO:0000256" key="15">
    <source>
        <dbReference type="SAM" id="MobiDB-lite"/>
    </source>
</evidence>
<accession>A0A2W5NGN1</accession>
<dbReference type="Proteomes" id="UP000249185">
    <property type="component" value="Unassembled WGS sequence"/>
</dbReference>
<dbReference type="GO" id="GO:0042744">
    <property type="term" value="P:hydrogen peroxide catabolic process"/>
    <property type="evidence" value="ECO:0007669"/>
    <property type="project" value="UniProtKB-KW"/>
</dbReference>
<dbReference type="EC" id="1.11.1.21" evidence="11 13"/>
<dbReference type="HAMAP" id="MF_01961">
    <property type="entry name" value="Catal_peroxid"/>
    <property type="match status" value="1"/>
</dbReference>
<dbReference type="PRINTS" id="PR00460">
    <property type="entry name" value="BPEROXIDASE"/>
</dbReference>
<dbReference type="InterPro" id="IPR019793">
    <property type="entry name" value="Peroxidases_heam-ligand_BS"/>
</dbReference>
<comment type="cofactor">
    <cofactor evidence="13">
        <name>heme b</name>
        <dbReference type="ChEBI" id="CHEBI:60344"/>
    </cofactor>
    <text evidence="13">Binds 1 heme b (iron(II)-protoporphyrin IX) group per dimer.</text>
</comment>
<feature type="domain" description="Plant heme peroxidase family profile" evidence="16">
    <location>
        <begin position="139"/>
        <end position="433"/>
    </location>
</feature>
<dbReference type="GO" id="GO:0004096">
    <property type="term" value="F:catalase activity"/>
    <property type="evidence" value="ECO:0007669"/>
    <property type="project" value="UniProtKB-UniRule"/>
</dbReference>
<dbReference type="PRINTS" id="PR00458">
    <property type="entry name" value="PEROXIDASE"/>
</dbReference>
<feature type="active site" description="Proton acceptor" evidence="13">
    <location>
        <position position="106"/>
    </location>
</feature>
<evidence type="ECO:0000256" key="7">
    <source>
        <dbReference type="ARBA" id="ARBA00049145"/>
    </source>
</evidence>
<dbReference type="SUPFAM" id="SSF48113">
    <property type="entry name" value="Heme-dependent peroxidases"/>
    <property type="match status" value="2"/>
</dbReference>
<evidence type="ECO:0000256" key="3">
    <source>
        <dbReference type="ARBA" id="ARBA00022723"/>
    </source>
</evidence>
<dbReference type="NCBIfam" id="TIGR00198">
    <property type="entry name" value="cat_per_HPI"/>
    <property type="match status" value="1"/>
</dbReference>
<dbReference type="GO" id="GO:0070301">
    <property type="term" value="P:cellular response to hydrogen peroxide"/>
    <property type="evidence" value="ECO:0007669"/>
    <property type="project" value="TreeGrafter"/>
</dbReference>
<sequence>MDAVVDEKAGGCPMGHGATIASNSAMRGNRDWWPNQLNLKILHRNSALSTAWSNPMGPAFDYAEQFKALDYDALKADLVALMTDSQDWWPADFGHYGGLFIRMAWHSAGTYRVGDGRGGAGGGQQRFAPLNSWPDNVNLDKARRLLWPIKQKYGDRISWADLYVLTGNVALESMGFKTFGFAGGRVDTWEPEDDVYWGGESEWLATSDKPNSRYSGDRDLENPLAAVQMGLIYVNPEGPDGNPDPLLAAKDIRETFGRMAMNDEETVALIAGGHTFGKTHGAGDAALVGVEPEAAPLEDMGFGWISKHGSGKAGDAITSGLEVIWTSTPTKWSNNFFWNLFGYEWELTKSPAGAHQWTPKNGGGANTIPDPFDKTKRRAPMMLTTDLALRFDPEYEKISRRFYEDPDAFADAFARAWFKLTHRDLGPKSRYLGPEVPAEDLLWQDPVPPVDHPLVDGADQAALKAKILASGLTISELVSTAWASASTFRGSDKRGGANGARIRLAPQKDWEVNEPEKLAKVLAVLEGIKADFDATATGGKKISLADLIVLAGNAGVEAAATKAGSPVDVPFAPGRTDATDAQTDVESFAFLEPKADGFRNYQKRRYSVTGEELLVDKAQLLTLTAPEMTVLFGGLRVLGANHGGSTHGVLTDRPGTLTTDYFVNLLDMATKWTPVDAEEEVFEGRDRATGSVKWTGTRVDLVFGSNSQLRGLAEVYGQSGAQPKFVKDFVAAWTKVMNADRFDLA</sequence>
<feature type="site" description="Transition state stabilizer" evidence="13">
    <location>
        <position position="102"/>
    </location>
</feature>
<comment type="similarity">
    <text evidence="10 13 14">Belongs to the peroxidase family. Peroxidase/catalase subfamily.</text>
</comment>
<dbReference type="PROSITE" id="PS00435">
    <property type="entry name" value="PEROXIDASE_1"/>
    <property type="match status" value="1"/>
</dbReference>
<name>A0A2W5NGN1_RHOSU</name>
<reference evidence="17 18" key="1">
    <citation type="submission" date="2017-08" db="EMBL/GenBank/DDBJ databases">
        <title>Infants hospitalized years apart are colonized by the same room-sourced microbial strains.</title>
        <authorList>
            <person name="Brooks B."/>
            <person name="Olm M.R."/>
            <person name="Firek B.A."/>
            <person name="Baker R."/>
            <person name="Thomas B.C."/>
            <person name="Morowitz M.J."/>
            <person name="Banfield J.F."/>
        </authorList>
    </citation>
    <scope>NUCLEOTIDE SEQUENCE [LARGE SCALE GENOMIC DNA]</scope>
    <source>
        <strain evidence="17">S2_005_002_R2_34</strain>
    </source>
</reference>
<comment type="catalytic activity">
    <reaction evidence="7 13 14">
        <text>2 H2O2 = O2 + 2 H2O</text>
        <dbReference type="Rhea" id="RHEA:20309"/>
        <dbReference type="ChEBI" id="CHEBI:15377"/>
        <dbReference type="ChEBI" id="CHEBI:15379"/>
        <dbReference type="ChEBI" id="CHEBI:16240"/>
        <dbReference type="EC" id="1.11.1.21"/>
    </reaction>
</comment>
<dbReference type="Gene3D" id="1.10.420.10">
    <property type="entry name" value="Peroxidase, domain 2"/>
    <property type="match status" value="2"/>
</dbReference>
<keyword evidence="1 13" id="KW-0575">Peroxidase</keyword>
<dbReference type="InterPro" id="IPR010255">
    <property type="entry name" value="Haem_peroxidase_sf"/>
</dbReference>
<evidence type="ECO:0000256" key="11">
    <source>
        <dbReference type="ARBA" id="ARBA00067012"/>
    </source>
</evidence>
<evidence type="ECO:0000256" key="9">
    <source>
        <dbReference type="ARBA" id="ARBA00057360"/>
    </source>
</evidence>
<dbReference type="AlphaFoldDB" id="A0A2W5NGN1"/>
<dbReference type="PANTHER" id="PTHR30555:SF0">
    <property type="entry name" value="CATALASE-PEROXIDASE"/>
    <property type="match status" value="1"/>
</dbReference>
<feature type="cross-link" description="Tryptophyl-tyrosyl-methioninium (Tyr-Met) (with Trp-105)" evidence="13">
    <location>
        <begin position="233"/>
        <end position="259"/>
    </location>
</feature>
<comment type="subunit">
    <text evidence="13">Homodimer or homotetramer.</text>
</comment>
<dbReference type="GO" id="GO:0005829">
    <property type="term" value="C:cytosol"/>
    <property type="evidence" value="ECO:0007669"/>
    <property type="project" value="TreeGrafter"/>
</dbReference>
<evidence type="ECO:0000256" key="2">
    <source>
        <dbReference type="ARBA" id="ARBA00022617"/>
    </source>
</evidence>
<dbReference type="EMBL" id="QFPW01000002">
    <property type="protein sequence ID" value="PZQ51628.1"/>
    <property type="molecule type" value="Genomic_DNA"/>
</dbReference>
<evidence type="ECO:0000256" key="13">
    <source>
        <dbReference type="HAMAP-Rule" id="MF_01961"/>
    </source>
</evidence>
<keyword evidence="5 13" id="KW-0408">Iron</keyword>
<comment type="catalytic activity">
    <reaction evidence="8 13 14">
        <text>H2O2 + AH2 = A + 2 H2O</text>
        <dbReference type="Rhea" id="RHEA:30275"/>
        <dbReference type="ChEBI" id="CHEBI:13193"/>
        <dbReference type="ChEBI" id="CHEBI:15377"/>
        <dbReference type="ChEBI" id="CHEBI:16240"/>
        <dbReference type="ChEBI" id="CHEBI:17499"/>
        <dbReference type="EC" id="1.11.1.21"/>
    </reaction>
</comment>
<evidence type="ECO:0000313" key="17">
    <source>
        <dbReference type="EMBL" id="PZQ51628.1"/>
    </source>
</evidence>
<dbReference type="CDD" id="cd08200">
    <property type="entry name" value="catalase_peroxidase_2"/>
    <property type="match status" value="1"/>
</dbReference>
<dbReference type="PROSITE" id="PS00436">
    <property type="entry name" value="PEROXIDASE_2"/>
    <property type="match status" value="1"/>
</dbReference>
<dbReference type="Gene3D" id="1.10.520.10">
    <property type="match status" value="2"/>
</dbReference>
<evidence type="ECO:0000256" key="6">
    <source>
        <dbReference type="ARBA" id="ARBA00023324"/>
    </source>
</evidence>
<feature type="binding site" description="axial binding residue" evidence="13">
    <location>
        <position position="274"/>
    </location>
    <ligand>
        <name>heme b</name>
        <dbReference type="ChEBI" id="CHEBI:60344"/>
    </ligand>
    <ligandPart>
        <name>Fe</name>
        <dbReference type="ChEBI" id="CHEBI:18248"/>
    </ligandPart>
</feature>
<gene>
    <name evidence="13 17" type="primary">katG</name>
    <name evidence="17" type="ORF">DI556_05600</name>
</gene>
<comment type="caution">
    <text evidence="17">The sequence shown here is derived from an EMBL/GenBank/DDBJ whole genome shotgun (WGS) entry which is preliminary data.</text>
</comment>
<dbReference type="InterPro" id="IPR019794">
    <property type="entry name" value="Peroxidases_AS"/>
</dbReference>
<evidence type="ECO:0000256" key="12">
    <source>
        <dbReference type="ARBA" id="ARBA00074141"/>
    </source>
</evidence>
<evidence type="ECO:0000256" key="10">
    <source>
        <dbReference type="ARBA" id="ARBA00060838"/>
    </source>
</evidence>